<feature type="domain" description="Mur ligase C-terminal" evidence="16">
    <location>
        <begin position="305"/>
        <end position="397"/>
    </location>
</feature>
<evidence type="ECO:0000256" key="6">
    <source>
        <dbReference type="ARBA" id="ARBA00022618"/>
    </source>
</evidence>
<reference evidence="18 19" key="1">
    <citation type="journal article" date="2015" name="Genome Announc.">
        <title>Expanding the biotechnology potential of lactobacilli through comparative genomics of 213 strains and associated genera.</title>
        <authorList>
            <person name="Sun Z."/>
            <person name="Harris H.M."/>
            <person name="McCann A."/>
            <person name="Guo C."/>
            <person name="Argimon S."/>
            <person name="Zhang W."/>
            <person name="Yang X."/>
            <person name="Jeffery I.B."/>
            <person name="Cooney J.C."/>
            <person name="Kagawa T.F."/>
            <person name="Liu W."/>
            <person name="Song Y."/>
            <person name="Salvetti E."/>
            <person name="Wrobel A."/>
            <person name="Rasinkangas P."/>
            <person name="Parkhill J."/>
            <person name="Rea M.C."/>
            <person name="O'Sullivan O."/>
            <person name="Ritari J."/>
            <person name="Douillard F.P."/>
            <person name="Paul Ross R."/>
            <person name="Yang R."/>
            <person name="Briner A.E."/>
            <person name="Felis G.E."/>
            <person name="de Vos W.M."/>
            <person name="Barrangou R."/>
            <person name="Klaenhammer T.R."/>
            <person name="Caufield P.W."/>
            <person name="Cui Y."/>
            <person name="Zhang H."/>
            <person name="O'Toole P.W."/>
        </authorList>
    </citation>
    <scope>NUCLEOTIDE SEQUENCE [LARGE SCALE GENOMIC DNA]</scope>
    <source>
        <strain evidence="18 19">DSM 20593</strain>
    </source>
</reference>
<dbReference type="SUPFAM" id="SSF53623">
    <property type="entry name" value="MurD-like peptide ligases, catalytic domain"/>
    <property type="match status" value="1"/>
</dbReference>
<dbReference type="SUPFAM" id="SSF51984">
    <property type="entry name" value="MurCD N-terminal domain"/>
    <property type="match status" value="1"/>
</dbReference>
<evidence type="ECO:0000256" key="12">
    <source>
        <dbReference type="ARBA" id="ARBA00023316"/>
    </source>
</evidence>
<dbReference type="InterPro" id="IPR000713">
    <property type="entry name" value="Mur_ligase_N"/>
</dbReference>
<evidence type="ECO:0000259" key="15">
    <source>
        <dbReference type="Pfam" id="PF01225"/>
    </source>
</evidence>
<dbReference type="InterPro" id="IPR004101">
    <property type="entry name" value="Mur_ligase_C"/>
</dbReference>
<evidence type="ECO:0000259" key="17">
    <source>
        <dbReference type="Pfam" id="PF08245"/>
    </source>
</evidence>
<evidence type="ECO:0000256" key="4">
    <source>
        <dbReference type="ARBA" id="ARBA00022490"/>
    </source>
</evidence>
<comment type="function">
    <text evidence="14">Cell wall formation.</text>
</comment>
<dbReference type="InterPro" id="IPR013221">
    <property type="entry name" value="Mur_ligase_cen"/>
</dbReference>
<dbReference type="EMBL" id="JQBP01000003">
    <property type="protein sequence ID" value="KRN74944.1"/>
    <property type="molecule type" value="Genomic_DNA"/>
</dbReference>
<dbReference type="Gene3D" id="3.90.190.20">
    <property type="entry name" value="Mur ligase, C-terminal domain"/>
    <property type="match status" value="1"/>
</dbReference>
<dbReference type="EC" id="6.3.2.8" evidence="3 14"/>
<evidence type="ECO:0000256" key="9">
    <source>
        <dbReference type="ARBA" id="ARBA00022960"/>
    </source>
</evidence>
<sequence>MDKNKTYYFIGIKGSGMSSLALILQDQGYQVAGSDIDEYTFTQKPLEQAEIPIYQFDANNIQPGMVIIRGNAFEDDQVEVAAALALEDAVTVLTYPEIVEQLIQQYTSVGVAGAHGKTSTTGLLAHVLSGISPTSYLIGDGTGKGVPDARFFAFEADEYRRHFKDYTPDYAIMTNIDFDHPDYYHDINDVFDAFDDFGHNVQKGIFAWGDDPMLRKLTTDTPVYYYGVDADKDDFVAENIKRSTQGSSFDAYFKGELLGNFKVPLFGKHGILNALAVIAVAYVEEIDLTLLQKELMSFQGVKRRFTEKMVGDVTIIDDYAHHPSEIQATLDAARQKFPGRQLIAVFQPHTFSRTIAYLDEFAQSLDLADQVYLTEIFASAREKQGNISSGDLGAKINKFGGIISPENVAPLMQYDQAPVVVFMGAGDVQNTEFAYEKILANTTMNLQ</sequence>
<dbReference type="NCBIfam" id="TIGR01082">
    <property type="entry name" value="murC"/>
    <property type="match status" value="1"/>
</dbReference>
<dbReference type="GO" id="GO:0008360">
    <property type="term" value="P:regulation of cell shape"/>
    <property type="evidence" value="ECO:0007669"/>
    <property type="project" value="UniProtKB-KW"/>
</dbReference>
<feature type="domain" description="Mur ligase central" evidence="17">
    <location>
        <begin position="111"/>
        <end position="281"/>
    </location>
</feature>
<evidence type="ECO:0000256" key="13">
    <source>
        <dbReference type="ARBA" id="ARBA00047833"/>
    </source>
</evidence>
<evidence type="ECO:0000256" key="7">
    <source>
        <dbReference type="ARBA" id="ARBA00022741"/>
    </source>
</evidence>
<dbReference type="UniPathway" id="UPA00219"/>
<proteinExistence type="inferred from homology"/>
<dbReference type="Pfam" id="PF01225">
    <property type="entry name" value="Mur_ligase"/>
    <property type="match status" value="1"/>
</dbReference>
<dbReference type="RefSeq" id="WP_057754843.1">
    <property type="nucleotide sequence ID" value="NZ_JQBP01000003.1"/>
</dbReference>
<dbReference type="InterPro" id="IPR036615">
    <property type="entry name" value="Mur_ligase_C_dom_sf"/>
</dbReference>
<dbReference type="GO" id="GO:0051301">
    <property type="term" value="P:cell division"/>
    <property type="evidence" value="ECO:0007669"/>
    <property type="project" value="UniProtKB-KW"/>
</dbReference>
<keyword evidence="19" id="KW-1185">Reference proteome</keyword>
<gene>
    <name evidence="14" type="primary">murC</name>
    <name evidence="18" type="ORF">IV73_GL000698</name>
</gene>
<dbReference type="PATRIC" id="fig|1616.3.peg.718"/>
<dbReference type="PANTHER" id="PTHR43445">
    <property type="entry name" value="UDP-N-ACETYLMURAMATE--L-ALANINE LIGASE-RELATED"/>
    <property type="match status" value="1"/>
</dbReference>
<dbReference type="Pfam" id="PF08245">
    <property type="entry name" value="Mur_ligase_M"/>
    <property type="match status" value="1"/>
</dbReference>
<comment type="similarity">
    <text evidence="14">Belongs to the MurCDEF family.</text>
</comment>
<name>A0A0R2JC99_9LACO</name>
<dbReference type="Gene3D" id="3.40.1190.10">
    <property type="entry name" value="Mur-like, catalytic domain"/>
    <property type="match status" value="1"/>
</dbReference>
<evidence type="ECO:0000256" key="8">
    <source>
        <dbReference type="ARBA" id="ARBA00022840"/>
    </source>
</evidence>
<keyword evidence="11 14" id="KW-0131">Cell cycle</keyword>
<protein>
    <recommendedName>
        <fullName evidence="3 14">UDP-N-acetylmuramate--L-alanine ligase</fullName>
        <ecNumber evidence="3 14">6.3.2.8</ecNumber>
    </recommendedName>
    <alternativeName>
        <fullName evidence="14">UDP-N-acetylmuramoyl-L-alanine synthetase</fullName>
    </alternativeName>
</protein>
<evidence type="ECO:0000256" key="5">
    <source>
        <dbReference type="ARBA" id="ARBA00022598"/>
    </source>
</evidence>
<dbReference type="GO" id="GO:0009252">
    <property type="term" value="P:peptidoglycan biosynthetic process"/>
    <property type="evidence" value="ECO:0007669"/>
    <property type="project" value="UniProtKB-UniRule"/>
</dbReference>
<dbReference type="InterPro" id="IPR005758">
    <property type="entry name" value="UDP-N-AcMur_Ala_ligase_MurC"/>
</dbReference>
<evidence type="ECO:0000313" key="18">
    <source>
        <dbReference type="EMBL" id="KRN74944.1"/>
    </source>
</evidence>
<dbReference type="Pfam" id="PF02875">
    <property type="entry name" value="Mur_ligase_C"/>
    <property type="match status" value="1"/>
</dbReference>
<comment type="caution">
    <text evidence="18">The sequence shown here is derived from an EMBL/GenBank/DDBJ whole genome shotgun (WGS) entry which is preliminary data.</text>
</comment>
<dbReference type="OrthoDB" id="9804126at2"/>
<evidence type="ECO:0000313" key="19">
    <source>
        <dbReference type="Proteomes" id="UP000051655"/>
    </source>
</evidence>
<comment type="catalytic activity">
    <reaction evidence="13 14">
        <text>UDP-N-acetyl-alpha-D-muramate + L-alanine + ATP = UDP-N-acetyl-alpha-D-muramoyl-L-alanine + ADP + phosphate + H(+)</text>
        <dbReference type="Rhea" id="RHEA:23372"/>
        <dbReference type="ChEBI" id="CHEBI:15378"/>
        <dbReference type="ChEBI" id="CHEBI:30616"/>
        <dbReference type="ChEBI" id="CHEBI:43474"/>
        <dbReference type="ChEBI" id="CHEBI:57972"/>
        <dbReference type="ChEBI" id="CHEBI:70757"/>
        <dbReference type="ChEBI" id="CHEBI:83898"/>
        <dbReference type="ChEBI" id="CHEBI:456216"/>
        <dbReference type="EC" id="6.3.2.8"/>
    </reaction>
</comment>
<dbReference type="GO" id="GO:0005737">
    <property type="term" value="C:cytoplasm"/>
    <property type="evidence" value="ECO:0007669"/>
    <property type="project" value="UniProtKB-SubCell"/>
</dbReference>
<evidence type="ECO:0000256" key="1">
    <source>
        <dbReference type="ARBA" id="ARBA00004496"/>
    </source>
</evidence>
<dbReference type="STRING" id="1616.IV73_GL000698"/>
<evidence type="ECO:0000256" key="14">
    <source>
        <dbReference type="HAMAP-Rule" id="MF_00046"/>
    </source>
</evidence>
<dbReference type="InterPro" id="IPR036565">
    <property type="entry name" value="Mur-like_cat_sf"/>
</dbReference>
<keyword evidence="9 14" id="KW-0133">Cell shape</keyword>
<dbReference type="Gene3D" id="3.40.50.720">
    <property type="entry name" value="NAD(P)-binding Rossmann-like Domain"/>
    <property type="match status" value="1"/>
</dbReference>
<dbReference type="GO" id="GO:0005524">
    <property type="term" value="F:ATP binding"/>
    <property type="evidence" value="ECO:0007669"/>
    <property type="project" value="UniProtKB-UniRule"/>
</dbReference>
<evidence type="ECO:0000256" key="11">
    <source>
        <dbReference type="ARBA" id="ARBA00023306"/>
    </source>
</evidence>
<dbReference type="HAMAP" id="MF_00046">
    <property type="entry name" value="MurC"/>
    <property type="match status" value="1"/>
</dbReference>
<feature type="domain" description="Mur ligase N-terminal catalytic" evidence="15">
    <location>
        <begin position="7"/>
        <end position="106"/>
    </location>
</feature>
<feature type="binding site" evidence="14">
    <location>
        <begin position="113"/>
        <end position="119"/>
    </location>
    <ligand>
        <name>ATP</name>
        <dbReference type="ChEBI" id="CHEBI:30616"/>
    </ligand>
</feature>
<dbReference type="InterPro" id="IPR050061">
    <property type="entry name" value="MurCDEF_pg_biosynth"/>
</dbReference>
<keyword evidence="4 14" id="KW-0963">Cytoplasm</keyword>
<keyword evidence="6 14" id="KW-0132">Cell division</keyword>
<evidence type="ECO:0000259" key="16">
    <source>
        <dbReference type="Pfam" id="PF02875"/>
    </source>
</evidence>
<keyword evidence="8 14" id="KW-0067">ATP-binding</keyword>
<keyword evidence="7 14" id="KW-0547">Nucleotide-binding</keyword>
<evidence type="ECO:0000256" key="3">
    <source>
        <dbReference type="ARBA" id="ARBA00012211"/>
    </source>
</evidence>
<comment type="pathway">
    <text evidence="2 14">Cell wall biogenesis; peptidoglycan biosynthesis.</text>
</comment>
<organism evidence="18 19">
    <name type="scientific">Weissella kandleri</name>
    <dbReference type="NCBI Taxonomy" id="1616"/>
    <lineage>
        <taxon>Bacteria</taxon>
        <taxon>Bacillati</taxon>
        <taxon>Bacillota</taxon>
        <taxon>Bacilli</taxon>
        <taxon>Lactobacillales</taxon>
        <taxon>Lactobacillaceae</taxon>
        <taxon>Weissella</taxon>
    </lineage>
</organism>
<evidence type="ECO:0000256" key="2">
    <source>
        <dbReference type="ARBA" id="ARBA00004752"/>
    </source>
</evidence>
<accession>A0A0R2JC99</accession>
<keyword evidence="12 14" id="KW-0961">Cell wall biogenesis/degradation</keyword>
<evidence type="ECO:0000256" key="10">
    <source>
        <dbReference type="ARBA" id="ARBA00022984"/>
    </source>
</evidence>
<comment type="subcellular location">
    <subcellularLocation>
        <location evidence="1 14">Cytoplasm</location>
    </subcellularLocation>
</comment>
<dbReference type="SUPFAM" id="SSF53244">
    <property type="entry name" value="MurD-like peptide ligases, peptide-binding domain"/>
    <property type="match status" value="1"/>
</dbReference>
<dbReference type="GO" id="GO:0008763">
    <property type="term" value="F:UDP-N-acetylmuramate-L-alanine ligase activity"/>
    <property type="evidence" value="ECO:0007669"/>
    <property type="project" value="UniProtKB-UniRule"/>
</dbReference>
<keyword evidence="5 14" id="KW-0436">Ligase</keyword>
<keyword evidence="10 14" id="KW-0573">Peptidoglycan synthesis</keyword>
<dbReference type="AlphaFoldDB" id="A0A0R2JC99"/>
<dbReference type="Proteomes" id="UP000051655">
    <property type="component" value="Unassembled WGS sequence"/>
</dbReference>
<dbReference type="GO" id="GO:0071555">
    <property type="term" value="P:cell wall organization"/>
    <property type="evidence" value="ECO:0007669"/>
    <property type="project" value="UniProtKB-KW"/>
</dbReference>
<dbReference type="PANTHER" id="PTHR43445:SF3">
    <property type="entry name" value="UDP-N-ACETYLMURAMATE--L-ALANINE LIGASE"/>
    <property type="match status" value="1"/>
</dbReference>